<dbReference type="RefSeq" id="WP_188363188.1">
    <property type="nucleotide sequence ID" value="NZ_BMFG01000016.1"/>
</dbReference>
<evidence type="ECO:0000313" key="2">
    <source>
        <dbReference type="Proteomes" id="UP000625735"/>
    </source>
</evidence>
<organism evidence="1 2">
    <name type="scientific">Flavobacterium orientale</name>
    <dbReference type="NCBI Taxonomy" id="1756020"/>
    <lineage>
        <taxon>Bacteria</taxon>
        <taxon>Pseudomonadati</taxon>
        <taxon>Bacteroidota</taxon>
        <taxon>Flavobacteriia</taxon>
        <taxon>Flavobacteriales</taxon>
        <taxon>Flavobacteriaceae</taxon>
        <taxon>Flavobacterium</taxon>
    </lineage>
</organism>
<keyword evidence="2" id="KW-1185">Reference proteome</keyword>
<accession>A0A916Y9V3</accession>
<protein>
    <recommendedName>
        <fullName evidence="3">Phosphoribosylpyrophosphate synthetase</fullName>
    </recommendedName>
</protein>
<reference evidence="1" key="2">
    <citation type="submission" date="2020-09" db="EMBL/GenBank/DDBJ databases">
        <authorList>
            <person name="Sun Q."/>
            <person name="Zhou Y."/>
        </authorList>
    </citation>
    <scope>NUCLEOTIDE SEQUENCE</scope>
    <source>
        <strain evidence="1">CGMCC 1.12506</strain>
    </source>
</reference>
<gene>
    <name evidence="1" type="ORF">GCM10011343_27530</name>
</gene>
<reference evidence="1" key="1">
    <citation type="journal article" date="2014" name="Int. J. Syst. Evol. Microbiol.">
        <title>Complete genome sequence of Corynebacterium casei LMG S-19264T (=DSM 44701T), isolated from a smear-ripened cheese.</title>
        <authorList>
            <consortium name="US DOE Joint Genome Institute (JGI-PGF)"/>
            <person name="Walter F."/>
            <person name="Albersmeier A."/>
            <person name="Kalinowski J."/>
            <person name="Ruckert C."/>
        </authorList>
    </citation>
    <scope>NUCLEOTIDE SEQUENCE</scope>
    <source>
        <strain evidence="1">CGMCC 1.12506</strain>
    </source>
</reference>
<dbReference type="EMBL" id="BMFG01000016">
    <property type="protein sequence ID" value="GGD36181.1"/>
    <property type="molecule type" value="Genomic_DNA"/>
</dbReference>
<proteinExistence type="predicted"/>
<evidence type="ECO:0008006" key="3">
    <source>
        <dbReference type="Google" id="ProtNLM"/>
    </source>
</evidence>
<name>A0A916Y9V3_9FLAO</name>
<dbReference type="AlphaFoldDB" id="A0A916Y9V3"/>
<dbReference type="Proteomes" id="UP000625735">
    <property type="component" value="Unassembled WGS sequence"/>
</dbReference>
<evidence type="ECO:0000313" key="1">
    <source>
        <dbReference type="EMBL" id="GGD36181.1"/>
    </source>
</evidence>
<sequence>MDTLSEVMNRLNQEGYRGNIHIEDLKLLRPSDWVIDDIFRFEGFTNPSDNSILYAISKKDGSQKTLLVNAYGMDSEEEINSFVDQVTGSEG</sequence>
<comment type="caution">
    <text evidence="1">The sequence shown here is derived from an EMBL/GenBank/DDBJ whole genome shotgun (WGS) entry which is preliminary data.</text>
</comment>